<evidence type="ECO:0000256" key="5">
    <source>
        <dbReference type="ARBA" id="ARBA00022857"/>
    </source>
</evidence>
<keyword evidence="9" id="KW-1185">Reference proteome</keyword>
<dbReference type="PROSITE" id="PS51330">
    <property type="entry name" value="DHFR_2"/>
    <property type="match status" value="1"/>
</dbReference>
<dbReference type="InterPro" id="IPR001796">
    <property type="entry name" value="DHFR_dom"/>
</dbReference>
<dbReference type="PATRIC" id="fig|1122152.4.peg.618"/>
<dbReference type="GO" id="GO:0046452">
    <property type="term" value="P:dihydrofolate metabolic process"/>
    <property type="evidence" value="ECO:0007669"/>
    <property type="project" value="TreeGrafter"/>
</dbReference>
<dbReference type="Gene3D" id="3.40.430.10">
    <property type="entry name" value="Dihydrofolate Reductase, subunit A"/>
    <property type="match status" value="1"/>
</dbReference>
<comment type="similarity">
    <text evidence="2">Belongs to the dihydrofolate reductase family.</text>
</comment>
<keyword evidence="6" id="KW-0560">Oxidoreductase</keyword>
<dbReference type="GO" id="GO:0046655">
    <property type="term" value="P:folic acid metabolic process"/>
    <property type="evidence" value="ECO:0007669"/>
    <property type="project" value="TreeGrafter"/>
</dbReference>
<accession>A0A0R1S829</accession>
<dbReference type="PANTHER" id="PTHR48069:SF3">
    <property type="entry name" value="DIHYDROFOLATE REDUCTASE"/>
    <property type="match status" value="1"/>
</dbReference>
<dbReference type="GO" id="GO:0046654">
    <property type="term" value="P:tetrahydrofolate biosynthetic process"/>
    <property type="evidence" value="ECO:0007669"/>
    <property type="project" value="UniProtKB-UniPathway"/>
</dbReference>
<gene>
    <name evidence="8" type="ORF">FC23_GL000609</name>
</gene>
<evidence type="ECO:0000256" key="3">
    <source>
        <dbReference type="ARBA" id="ARBA00012856"/>
    </source>
</evidence>
<comment type="pathway">
    <text evidence="1">Cofactor biosynthesis; tetrahydrofolate biosynthesis; 5,6,7,8-tetrahydrofolate from 7,8-dihydrofolate: step 1/1.</text>
</comment>
<dbReference type="AlphaFoldDB" id="A0A0R1S829"/>
<evidence type="ECO:0000256" key="6">
    <source>
        <dbReference type="ARBA" id="ARBA00023002"/>
    </source>
</evidence>
<dbReference type="GO" id="GO:0004146">
    <property type="term" value="F:dihydrofolate reductase activity"/>
    <property type="evidence" value="ECO:0007669"/>
    <property type="project" value="UniProtKB-EC"/>
</dbReference>
<dbReference type="PANTHER" id="PTHR48069">
    <property type="entry name" value="DIHYDROFOLATE REDUCTASE"/>
    <property type="match status" value="1"/>
</dbReference>
<dbReference type="GO" id="GO:0005829">
    <property type="term" value="C:cytosol"/>
    <property type="evidence" value="ECO:0007669"/>
    <property type="project" value="TreeGrafter"/>
</dbReference>
<dbReference type="GO" id="GO:0006730">
    <property type="term" value="P:one-carbon metabolic process"/>
    <property type="evidence" value="ECO:0007669"/>
    <property type="project" value="UniProtKB-KW"/>
</dbReference>
<dbReference type="InterPro" id="IPR012259">
    <property type="entry name" value="DHFR"/>
</dbReference>
<evidence type="ECO:0000256" key="4">
    <source>
        <dbReference type="ARBA" id="ARBA00022563"/>
    </source>
</evidence>
<protein>
    <recommendedName>
        <fullName evidence="3">dihydrofolate reductase</fullName>
        <ecNumber evidence="3">1.5.1.3</ecNumber>
    </recommendedName>
</protein>
<dbReference type="RefSeq" id="WP_027825667.1">
    <property type="nucleotide sequence ID" value="NZ_AZFB01000002.1"/>
</dbReference>
<evidence type="ECO:0000259" key="7">
    <source>
        <dbReference type="PROSITE" id="PS51330"/>
    </source>
</evidence>
<evidence type="ECO:0000313" key="9">
    <source>
        <dbReference type="Proteomes" id="UP000051931"/>
    </source>
</evidence>
<evidence type="ECO:0000313" key="8">
    <source>
        <dbReference type="EMBL" id="KRL63700.1"/>
    </source>
</evidence>
<proteinExistence type="inferred from homology"/>
<dbReference type="OrthoDB" id="9804315at2"/>
<dbReference type="eggNOG" id="COG0262">
    <property type="taxonomic scope" value="Bacteria"/>
</dbReference>
<dbReference type="Proteomes" id="UP000051931">
    <property type="component" value="Unassembled WGS sequence"/>
</dbReference>
<keyword evidence="4" id="KW-0554">One-carbon metabolism</keyword>
<sequence length="167" mass="19333">MISFVWSEDNEHQIGYQGHLPWHLPADLAHFKKKTMGKTMIMGKNTFLSLPFVLPKRKHLVLTHDQELIAKYAANKEVDFVTSMKELKIYIEKHQADQLVVIGGVSVFDGLKDWVDCLEKTEIDGTFKADTKMPTIDYSAFTLVKKENFVADEKNPYNYSFLTYLRK</sequence>
<dbReference type="CDD" id="cd00209">
    <property type="entry name" value="DHFR"/>
    <property type="match status" value="1"/>
</dbReference>
<organism evidence="8 9">
    <name type="scientific">Lactobacillus psittaci DSM 15354</name>
    <dbReference type="NCBI Taxonomy" id="1122152"/>
    <lineage>
        <taxon>Bacteria</taxon>
        <taxon>Bacillati</taxon>
        <taxon>Bacillota</taxon>
        <taxon>Bacilli</taxon>
        <taxon>Lactobacillales</taxon>
        <taxon>Lactobacillaceae</taxon>
        <taxon>Lactobacillus</taxon>
    </lineage>
</organism>
<dbReference type="SUPFAM" id="SSF53597">
    <property type="entry name" value="Dihydrofolate reductase-like"/>
    <property type="match status" value="1"/>
</dbReference>
<dbReference type="STRING" id="1122152.GCA_000425905_00375"/>
<feature type="domain" description="DHFR" evidence="7">
    <location>
        <begin position="1"/>
        <end position="166"/>
    </location>
</feature>
<keyword evidence="5" id="KW-0521">NADP</keyword>
<dbReference type="EMBL" id="AZFB01000002">
    <property type="protein sequence ID" value="KRL63700.1"/>
    <property type="molecule type" value="Genomic_DNA"/>
</dbReference>
<dbReference type="InterPro" id="IPR024072">
    <property type="entry name" value="DHFR-like_dom_sf"/>
</dbReference>
<evidence type="ECO:0000256" key="1">
    <source>
        <dbReference type="ARBA" id="ARBA00004903"/>
    </source>
</evidence>
<dbReference type="EC" id="1.5.1.3" evidence="3"/>
<comment type="caution">
    <text evidence="8">The sequence shown here is derived from an EMBL/GenBank/DDBJ whole genome shotgun (WGS) entry which is preliminary data.</text>
</comment>
<dbReference type="UniPathway" id="UPA00077">
    <property type="reaction ID" value="UER00158"/>
</dbReference>
<name>A0A0R1S829_9LACO</name>
<evidence type="ECO:0000256" key="2">
    <source>
        <dbReference type="ARBA" id="ARBA00009539"/>
    </source>
</evidence>
<dbReference type="Pfam" id="PF00186">
    <property type="entry name" value="DHFR_1"/>
    <property type="match status" value="1"/>
</dbReference>
<dbReference type="PRINTS" id="PR00070">
    <property type="entry name" value="DHFR"/>
</dbReference>
<dbReference type="GO" id="GO:0050661">
    <property type="term" value="F:NADP binding"/>
    <property type="evidence" value="ECO:0007669"/>
    <property type="project" value="InterPro"/>
</dbReference>
<reference evidence="8 9" key="1">
    <citation type="journal article" date="2015" name="Genome Announc.">
        <title>Expanding the biotechnology potential of lactobacilli through comparative genomics of 213 strains and associated genera.</title>
        <authorList>
            <person name="Sun Z."/>
            <person name="Harris H.M."/>
            <person name="McCann A."/>
            <person name="Guo C."/>
            <person name="Argimon S."/>
            <person name="Zhang W."/>
            <person name="Yang X."/>
            <person name="Jeffery I.B."/>
            <person name="Cooney J.C."/>
            <person name="Kagawa T.F."/>
            <person name="Liu W."/>
            <person name="Song Y."/>
            <person name="Salvetti E."/>
            <person name="Wrobel A."/>
            <person name="Rasinkangas P."/>
            <person name="Parkhill J."/>
            <person name="Rea M.C."/>
            <person name="O'Sullivan O."/>
            <person name="Ritari J."/>
            <person name="Douillard F.P."/>
            <person name="Paul Ross R."/>
            <person name="Yang R."/>
            <person name="Briner A.E."/>
            <person name="Felis G.E."/>
            <person name="de Vos W.M."/>
            <person name="Barrangou R."/>
            <person name="Klaenhammer T.R."/>
            <person name="Caufield P.W."/>
            <person name="Cui Y."/>
            <person name="Zhang H."/>
            <person name="O'Toole P.W."/>
        </authorList>
    </citation>
    <scope>NUCLEOTIDE SEQUENCE [LARGE SCALE GENOMIC DNA]</scope>
    <source>
        <strain evidence="8 9">DSM 15354</strain>
    </source>
</reference>